<organism evidence="1 2">
    <name type="scientific">Coprinellus micaceus</name>
    <name type="common">Glistening ink-cap mushroom</name>
    <name type="synonym">Coprinus micaceus</name>
    <dbReference type="NCBI Taxonomy" id="71717"/>
    <lineage>
        <taxon>Eukaryota</taxon>
        <taxon>Fungi</taxon>
        <taxon>Dikarya</taxon>
        <taxon>Basidiomycota</taxon>
        <taxon>Agaricomycotina</taxon>
        <taxon>Agaricomycetes</taxon>
        <taxon>Agaricomycetidae</taxon>
        <taxon>Agaricales</taxon>
        <taxon>Agaricineae</taxon>
        <taxon>Psathyrellaceae</taxon>
        <taxon>Coprinellus</taxon>
    </lineage>
</organism>
<accession>A0A4Y7SMD9</accession>
<evidence type="ECO:0000313" key="2">
    <source>
        <dbReference type="Proteomes" id="UP000298030"/>
    </source>
</evidence>
<proteinExistence type="predicted"/>
<comment type="caution">
    <text evidence="1">The sequence shown here is derived from an EMBL/GenBank/DDBJ whole genome shotgun (WGS) entry which is preliminary data.</text>
</comment>
<dbReference type="EMBL" id="QPFP01000084">
    <property type="protein sequence ID" value="TEB22932.1"/>
    <property type="molecule type" value="Genomic_DNA"/>
</dbReference>
<reference evidence="1 2" key="1">
    <citation type="journal article" date="2019" name="Nat. Ecol. Evol.">
        <title>Megaphylogeny resolves global patterns of mushroom evolution.</title>
        <authorList>
            <person name="Varga T."/>
            <person name="Krizsan K."/>
            <person name="Foldi C."/>
            <person name="Dima B."/>
            <person name="Sanchez-Garcia M."/>
            <person name="Sanchez-Ramirez S."/>
            <person name="Szollosi G.J."/>
            <person name="Szarkandi J.G."/>
            <person name="Papp V."/>
            <person name="Albert L."/>
            <person name="Andreopoulos W."/>
            <person name="Angelini C."/>
            <person name="Antonin V."/>
            <person name="Barry K.W."/>
            <person name="Bougher N.L."/>
            <person name="Buchanan P."/>
            <person name="Buyck B."/>
            <person name="Bense V."/>
            <person name="Catcheside P."/>
            <person name="Chovatia M."/>
            <person name="Cooper J."/>
            <person name="Damon W."/>
            <person name="Desjardin D."/>
            <person name="Finy P."/>
            <person name="Geml J."/>
            <person name="Haridas S."/>
            <person name="Hughes K."/>
            <person name="Justo A."/>
            <person name="Karasinski D."/>
            <person name="Kautmanova I."/>
            <person name="Kiss B."/>
            <person name="Kocsube S."/>
            <person name="Kotiranta H."/>
            <person name="LaButti K.M."/>
            <person name="Lechner B.E."/>
            <person name="Liimatainen K."/>
            <person name="Lipzen A."/>
            <person name="Lukacs Z."/>
            <person name="Mihaltcheva S."/>
            <person name="Morgado L.N."/>
            <person name="Niskanen T."/>
            <person name="Noordeloos M.E."/>
            <person name="Ohm R.A."/>
            <person name="Ortiz-Santana B."/>
            <person name="Ovrebo C."/>
            <person name="Racz N."/>
            <person name="Riley R."/>
            <person name="Savchenko A."/>
            <person name="Shiryaev A."/>
            <person name="Soop K."/>
            <person name="Spirin V."/>
            <person name="Szebenyi C."/>
            <person name="Tomsovsky M."/>
            <person name="Tulloss R.E."/>
            <person name="Uehling J."/>
            <person name="Grigoriev I.V."/>
            <person name="Vagvolgyi C."/>
            <person name="Papp T."/>
            <person name="Martin F.M."/>
            <person name="Miettinen O."/>
            <person name="Hibbett D.S."/>
            <person name="Nagy L.G."/>
        </authorList>
    </citation>
    <scope>NUCLEOTIDE SEQUENCE [LARGE SCALE GENOMIC DNA]</scope>
    <source>
        <strain evidence="1 2">FP101781</strain>
    </source>
</reference>
<evidence type="ECO:0000313" key="1">
    <source>
        <dbReference type="EMBL" id="TEB22932.1"/>
    </source>
</evidence>
<sequence length="272" mass="30835">MPRVLISEYHISRSTSSTLIDRAIEVPPELGNWGRAEIVKEVKDPDINIGFSRHSRNSIKQQVSTKGSCVDGRLPEAVGGGPRSKETEPATWHGILSFLSTKTFSTLTVNHSLYDYFNLYHGHDDDALSPWVRMLRCHILGNNIDPPPRMESALFSGINIEDTTYFYTRGPPPSNTRSSGSRPGDPLTFENVVEIIEAYEYSRRAFEMDPNCSVKEKAFEDATETVDTVWQQYNGMRLQGHTRKLVELFLKLWLWDADLTAITQLSVARNNR</sequence>
<name>A0A4Y7SMD9_COPMI</name>
<protein>
    <submittedName>
        <fullName evidence="1">Uncharacterized protein</fullName>
    </submittedName>
</protein>
<gene>
    <name evidence="1" type="ORF">FA13DRAFT_1715749</name>
</gene>
<dbReference type="Proteomes" id="UP000298030">
    <property type="component" value="Unassembled WGS sequence"/>
</dbReference>
<keyword evidence="2" id="KW-1185">Reference proteome</keyword>
<dbReference type="AlphaFoldDB" id="A0A4Y7SMD9"/>